<dbReference type="EC" id="2.7.7.48" evidence="1"/>
<comment type="caution">
    <text evidence="3">The sequence shown here is derived from an EMBL/GenBank/DDBJ whole genome shotgun (WGS) entry which is preliminary data.</text>
</comment>
<evidence type="ECO:0000259" key="2">
    <source>
        <dbReference type="Pfam" id="PF05183"/>
    </source>
</evidence>
<protein>
    <recommendedName>
        <fullName evidence="1">RNA-dependent RNA polymerase</fullName>
        <ecNumber evidence="1">2.7.7.48</ecNumber>
    </recommendedName>
</protein>
<dbReference type="GO" id="GO:0003968">
    <property type="term" value="F:RNA-directed RNA polymerase activity"/>
    <property type="evidence" value="ECO:0007669"/>
    <property type="project" value="UniProtKB-KW"/>
</dbReference>
<evidence type="ECO:0000256" key="1">
    <source>
        <dbReference type="RuleBase" id="RU363098"/>
    </source>
</evidence>
<evidence type="ECO:0000313" key="3">
    <source>
        <dbReference type="EMBL" id="KAF5383314.1"/>
    </source>
</evidence>
<dbReference type="OrthoDB" id="10055769at2759"/>
<name>A0A8H5HHG9_9AGAR</name>
<keyword evidence="1" id="KW-0808">Transferase</keyword>
<dbReference type="Proteomes" id="UP000565441">
    <property type="component" value="Unassembled WGS sequence"/>
</dbReference>
<comment type="catalytic activity">
    <reaction evidence="1">
        <text>RNA(n) + a ribonucleoside 5'-triphosphate = RNA(n+1) + diphosphate</text>
        <dbReference type="Rhea" id="RHEA:21248"/>
        <dbReference type="Rhea" id="RHEA-COMP:14527"/>
        <dbReference type="Rhea" id="RHEA-COMP:17342"/>
        <dbReference type="ChEBI" id="CHEBI:33019"/>
        <dbReference type="ChEBI" id="CHEBI:61557"/>
        <dbReference type="ChEBI" id="CHEBI:140395"/>
        <dbReference type="EC" id="2.7.7.48"/>
    </reaction>
</comment>
<keyword evidence="1" id="KW-0548">Nucleotidyltransferase</keyword>
<comment type="similarity">
    <text evidence="1">Belongs to the RdRP family.</text>
</comment>
<evidence type="ECO:0000313" key="4">
    <source>
        <dbReference type="Proteomes" id="UP000565441"/>
    </source>
</evidence>
<dbReference type="InterPro" id="IPR057596">
    <property type="entry name" value="RDRP_core"/>
</dbReference>
<keyword evidence="1" id="KW-0696">RNA-directed RNA polymerase</keyword>
<sequence>MTVDNNPPSANLNQAMTKWSARTALGLSNSVPGPILDAKDILDEDDIISSEGSDMTDGCGSTTRSTTMEVFRIASPDTWPTAFQFRLQGAKAMTKWSARTALGLSNSVPRPILDAKDILDEDDIISSEGSDMTDGCGSTTRSTTMEVFRIASPDTWPTAFQFRLKGAKVWHAH</sequence>
<reference evidence="3 4" key="1">
    <citation type="journal article" date="2020" name="ISME J.">
        <title>Uncovering the hidden diversity of litter-decomposition mechanisms in mushroom-forming fungi.</title>
        <authorList>
            <person name="Floudas D."/>
            <person name="Bentzer J."/>
            <person name="Ahren D."/>
            <person name="Johansson T."/>
            <person name="Persson P."/>
            <person name="Tunlid A."/>
        </authorList>
    </citation>
    <scope>NUCLEOTIDE SEQUENCE [LARGE SCALE GENOMIC DNA]</scope>
    <source>
        <strain evidence="3 4">CBS 661.87</strain>
    </source>
</reference>
<proteinExistence type="inferred from homology"/>
<keyword evidence="4" id="KW-1185">Reference proteome</keyword>
<dbReference type="AlphaFoldDB" id="A0A8H5HHG9"/>
<organism evidence="3 4">
    <name type="scientific">Tricholomella constricta</name>
    <dbReference type="NCBI Taxonomy" id="117010"/>
    <lineage>
        <taxon>Eukaryota</taxon>
        <taxon>Fungi</taxon>
        <taxon>Dikarya</taxon>
        <taxon>Basidiomycota</taxon>
        <taxon>Agaricomycotina</taxon>
        <taxon>Agaricomycetes</taxon>
        <taxon>Agaricomycetidae</taxon>
        <taxon>Agaricales</taxon>
        <taxon>Tricholomatineae</taxon>
        <taxon>Lyophyllaceae</taxon>
        <taxon>Tricholomella</taxon>
    </lineage>
</organism>
<keyword evidence="1" id="KW-0694">RNA-binding</keyword>
<dbReference type="Pfam" id="PF05183">
    <property type="entry name" value="RdRP"/>
    <property type="match status" value="1"/>
</dbReference>
<accession>A0A8H5HHG9</accession>
<dbReference type="GO" id="GO:0003723">
    <property type="term" value="F:RNA binding"/>
    <property type="evidence" value="ECO:0007669"/>
    <property type="project" value="UniProtKB-KW"/>
</dbReference>
<gene>
    <name evidence="3" type="ORF">D9615_004988</name>
</gene>
<dbReference type="EMBL" id="JAACJP010000007">
    <property type="protein sequence ID" value="KAF5383314.1"/>
    <property type="molecule type" value="Genomic_DNA"/>
</dbReference>
<feature type="domain" description="RDRP core" evidence="2">
    <location>
        <begin position="11"/>
        <end position="93"/>
    </location>
</feature>